<dbReference type="Proteomes" id="UP001519306">
    <property type="component" value="Unassembled WGS sequence"/>
</dbReference>
<gene>
    <name evidence="1" type="ORF">J2Z71_001423</name>
</gene>
<evidence type="ECO:0000313" key="1">
    <source>
        <dbReference type="EMBL" id="MBP2025874.1"/>
    </source>
</evidence>
<dbReference type="EMBL" id="JAGGLJ010000014">
    <property type="protein sequence ID" value="MBP2025874.1"/>
    <property type="molecule type" value="Genomic_DNA"/>
</dbReference>
<organism evidence="1 2">
    <name type="scientific">Peptoniphilus stercorisuis</name>
    <dbReference type="NCBI Taxonomy" id="1436965"/>
    <lineage>
        <taxon>Bacteria</taxon>
        <taxon>Bacillati</taxon>
        <taxon>Bacillota</taxon>
        <taxon>Tissierellia</taxon>
        <taxon>Tissierellales</taxon>
        <taxon>Peptoniphilaceae</taxon>
        <taxon>Peptoniphilus</taxon>
    </lineage>
</organism>
<comment type="caution">
    <text evidence="1">The sequence shown here is derived from an EMBL/GenBank/DDBJ whole genome shotgun (WGS) entry which is preliminary data.</text>
</comment>
<reference evidence="1 2" key="1">
    <citation type="submission" date="2021-03" db="EMBL/GenBank/DDBJ databases">
        <title>Genomic Encyclopedia of Type Strains, Phase IV (KMG-IV): sequencing the most valuable type-strain genomes for metagenomic binning, comparative biology and taxonomic classification.</title>
        <authorList>
            <person name="Goeker M."/>
        </authorList>
    </citation>
    <scope>NUCLEOTIDE SEQUENCE [LARGE SCALE GENOMIC DNA]</scope>
    <source>
        <strain evidence="1 2">DSM 27563</strain>
    </source>
</reference>
<keyword evidence="2" id="KW-1185">Reference proteome</keyword>
<evidence type="ECO:0000313" key="2">
    <source>
        <dbReference type="Proteomes" id="UP001519306"/>
    </source>
</evidence>
<accession>A0ABS4KDL9</accession>
<sequence>MANYIIGAILLIVVILAIRRIKNKGTCNCGHCSDIKSEKGD</sequence>
<dbReference type="Pfam" id="PF12669">
    <property type="entry name" value="FeoB_associated"/>
    <property type="match status" value="1"/>
</dbReference>
<evidence type="ECO:0008006" key="3">
    <source>
        <dbReference type="Google" id="ProtNLM"/>
    </source>
</evidence>
<proteinExistence type="predicted"/>
<protein>
    <recommendedName>
        <fullName evidence="3">FeoB-associated Cys-rich membrane protein</fullName>
    </recommendedName>
</protein>
<name>A0ABS4KDL9_9FIRM</name>
<dbReference type="RefSeq" id="WP_210061529.1">
    <property type="nucleotide sequence ID" value="NZ_JAGGLJ010000014.1"/>
</dbReference>